<sequence length="170" mass="19310">MFTLDVADLPLHVVRFTGQEGISEPFRFAVEVASAAEIDPETFVGQPALLTIQGLDVDRVVHGIVCEAEYIGATRYLQRYELIVEPWAHRLNHRHDCRIFQDKTTQQIVTEVLDEGRPAARLVPLLADRDLRAAELLRAIPRERPRVRQPAARRGRHLLLLRARAEPARG</sequence>
<evidence type="ECO:0000313" key="1">
    <source>
        <dbReference type="EMBL" id="MCY1013803.1"/>
    </source>
</evidence>
<dbReference type="Proteomes" id="UP001150924">
    <property type="component" value="Unassembled WGS sequence"/>
</dbReference>
<protein>
    <submittedName>
        <fullName evidence="1">Contractile injection system protein, VgrG/Pvc8 family</fullName>
    </submittedName>
</protein>
<dbReference type="Pfam" id="PF05954">
    <property type="entry name" value="Phage_GPD"/>
    <property type="match status" value="1"/>
</dbReference>
<dbReference type="EMBL" id="JAPNKE010000002">
    <property type="protein sequence ID" value="MCY1013803.1"/>
    <property type="molecule type" value="Genomic_DNA"/>
</dbReference>
<proteinExistence type="predicted"/>
<name>A0A9X3F8N2_9BACT</name>
<gene>
    <name evidence="1" type="ORF">OV079_51425</name>
</gene>
<accession>A0A9X3F8N2</accession>
<organism evidence="1 2">
    <name type="scientific">Nannocystis pusilla</name>
    <dbReference type="NCBI Taxonomy" id="889268"/>
    <lineage>
        <taxon>Bacteria</taxon>
        <taxon>Pseudomonadati</taxon>
        <taxon>Myxococcota</taxon>
        <taxon>Polyangia</taxon>
        <taxon>Nannocystales</taxon>
        <taxon>Nannocystaceae</taxon>
        <taxon>Nannocystis</taxon>
    </lineage>
</organism>
<dbReference type="SUPFAM" id="SSF69279">
    <property type="entry name" value="Phage tail proteins"/>
    <property type="match status" value="1"/>
</dbReference>
<keyword evidence="2" id="KW-1185">Reference proteome</keyword>
<comment type="caution">
    <text evidence="1">The sequence shown here is derived from an EMBL/GenBank/DDBJ whole genome shotgun (WGS) entry which is preliminary data.</text>
</comment>
<dbReference type="Gene3D" id="2.30.110.50">
    <property type="match status" value="1"/>
</dbReference>
<evidence type="ECO:0000313" key="2">
    <source>
        <dbReference type="Proteomes" id="UP001150924"/>
    </source>
</evidence>
<dbReference type="AlphaFoldDB" id="A0A9X3F8N2"/>
<reference evidence="1" key="1">
    <citation type="submission" date="2022-11" db="EMBL/GenBank/DDBJ databases">
        <title>Minimal conservation of predation-associated metabolite biosynthetic gene clusters underscores biosynthetic potential of Myxococcota including descriptions for ten novel species: Archangium lansinium sp. nov., Myxococcus landrumus sp. nov., Nannocystis bai.</title>
        <authorList>
            <person name="Ahearne A."/>
            <person name="Stevens C."/>
            <person name="Phillips K."/>
        </authorList>
    </citation>
    <scope>NUCLEOTIDE SEQUENCE</scope>
    <source>
        <strain evidence="1">Na p29</strain>
    </source>
</reference>